<gene>
    <name evidence="14" type="primary">Stk39</name>
    <name evidence="14" type="ORF">CARCAR_R12425</name>
</gene>
<keyword evidence="8 14" id="KW-0418">Kinase</keyword>
<dbReference type="Gene3D" id="3.30.200.20">
    <property type="entry name" value="Phosphorylase Kinase, domain 1"/>
    <property type="match status" value="1"/>
</dbReference>
<proteinExistence type="inferred from homology"/>
<keyword evidence="15" id="KW-1185">Reference proteome</keyword>
<dbReference type="AlphaFoldDB" id="A0A7K5MTQ7"/>
<evidence type="ECO:0000256" key="12">
    <source>
        <dbReference type="SAM" id="MobiDB-lite"/>
    </source>
</evidence>
<dbReference type="Pfam" id="PF12202">
    <property type="entry name" value="OSR1_C"/>
    <property type="match status" value="1"/>
</dbReference>
<dbReference type="Gene3D" id="3.10.20.90">
    <property type="entry name" value="Phosphatidylinositol 3-kinase Catalytic Subunit, Chain A, domain 1"/>
    <property type="match status" value="1"/>
</dbReference>
<comment type="catalytic activity">
    <reaction evidence="11">
        <text>L-seryl-[protein] + ATP = O-phospho-L-seryl-[protein] + ADP + H(+)</text>
        <dbReference type="Rhea" id="RHEA:17989"/>
        <dbReference type="Rhea" id="RHEA-COMP:9863"/>
        <dbReference type="Rhea" id="RHEA-COMP:11604"/>
        <dbReference type="ChEBI" id="CHEBI:15378"/>
        <dbReference type="ChEBI" id="CHEBI:29999"/>
        <dbReference type="ChEBI" id="CHEBI:30616"/>
        <dbReference type="ChEBI" id="CHEBI:83421"/>
        <dbReference type="ChEBI" id="CHEBI:456216"/>
        <dbReference type="EC" id="2.7.11.1"/>
    </reaction>
</comment>
<dbReference type="Pfam" id="PF00069">
    <property type="entry name" value="Pkinase"/>
    <property type="match status" value="1"/>
</dbReference>
<dbReference type="CDD" id="cd06610">
    <property type="entry name" value="STKc_OSR1_SPAK"/>
    <property type="match status" value="1"/>
</dbReference>
<dbReference type="SMART" id="SM00220">
    <property type="entry name" value="S_TKc"/>
    <property type="match status" value="1"/>
</dbReference>
<dbReference type="PANTHER" id="PTHR48012">
    <property type="entry name" value="STERILE20-LIKE KINASE, ISOFORM B-RELATED"/>
    <property type="match status" value="1"/>
</dbReference>
<dbReference type="FunFam" id="3.10.20.90:FF:000043">
    <property type="entry name" value="serine/threonine-protein kinase OSR1 isoform X1"/>
    <property type="match status" value="1"/>
</dbReference>
<dbReference type="FunFam" id="1.10.510.10:FF:000068">
    <property type="entry name" value="STE20/SPS1-related proline-alanine-rich protein kinase"/>
    <property type="match status" value="1"/>
</dbReference>
<dbReference type="GO" id="GO:0004674">
    <property type="term" value="F:protein serine/threonine kinase activity"/>
    <property type="evidence" value="ECO:0007669"/>
    <property type="project" value="UniProtKB-KW"/>
</dbReference>
<comment type="caution">
    <text evidence="14">The sequence shown here is derived from an EMBL/GenBank/DDBJ whole genome shotgun (WGS) entry which is preliminary data.</text>
</comment>
<evidence type="ECO:0000256" key="11">
    <source>
        <dbReference type="ARBA" id="ARBA00048679"/>
    </source>
</evidence>
<name>A0A7K5MTQ7_CARCD</name>
<dbReference type="GO" id="GO:0005524">
    <property type="term" value="F:ATP binding"/>
    <property type="evidence" value="ECO:0007669"/>
    <property type="project" value="UniProtKB-KW"/>
</dbReference>
<accession>A0A7K5MTQ7</accession>
<evidence type="ECO:0000256" key="5">
    <source>
        <dbReference type="ARBA" id="ARBA00022527"/>
    </source>
</evidence>
<dbReference type="PROSITE" id="PS50011">
    <property type="entry name" value="PROTEIN_KINASE_DOM"/>
    <property type="match status" value="1"/>
</dbReference>
<feature type="non-terminal residue" evidence="14">
    <location>
        <position position="1"/>
    </location>
</feature>
<evidence type="ECO:0000256" key="2">
    <source>
        <dbReference type="ARBA" id="ARBA00008874"/>
    </source>
</evidence>
<evidence type="ECO:0000256" key="1">
    <source>
        <dbReference type="ARBA" id="ARBA00004496"/>
    </source>
</evidence>
<evidence type="ECO:0000256" key="4">
    <source>
        <dbReference type="ARBA" id="ARBA00022490"/>
    </source>
</evidence>
<feature type="non-terminal residue" evidence="14">
    <location>
        <position position="455"/>
    </location>
</feature>
<comment type="subcellular location">
    <subcellularLocation>
        <location evidence="1">Cytoplasm</location>
    </subcellularLocation>
</comment>
<dbReference type="FunFam" id="3.30.200.20:FF:000562">
    <property type="entry name" value="STE20/SPS1-related proline-alanine-rich protein kinase"/>
    <property type="match status" value="1"/>
</dbReference>
<reference evidence="14 15" key="1">
    <citation type="submission" date="2019-09" db="EMBL/GenBank/DDBJ databases">
        <title>Bird 10,000 Genomes (B10K) Project - Family phase.</title>
        <authorList>
            <person name="Zhang G."/>
        </authorList>
    </citation>
    <scope>NUCLEOTIDE SEQUENCE [LARGE SCALE GENOMIC DNA]</scope>
    <source>
        <strain evidence="14">B10K-DU-001-69</strain>
        <tissue evidence="14">Muscle</tissue>
    </source>
</reference>
<organism evidence="14 15">
    <name type="scientific">Cardinalis cardinalis</name>
    <name type="common">Northern cardinal</name>
    <dbReference type="NCBI Taxonomy" id="98964"/>
    <lineage>
        <taxon>Eukaryota</taxon>
        <taxon>Metazoa</taxon>
        <taxon>Chordata</taxon>
        <taxon>Craniata</taxon>
        <taxon>Vertebrata</taxon>
        <taxon>Euteleostomi</taxon>
        <taxon>Archelosauria</taxon>
        <taxon>Archosauria</taxon>
        <taxon>Dinosauria</taxon>
        <taxon>Saurischia</taxon>
        <taxon>Theropoda</taxon>
        <taxon>Coelurosauria</taxon>
        <taxon>Aves</taxon>
        <taxon>Neognathae</taxon>
        <taxon>Neoaves</taxon>
        <taxon>Telluraves</taxon>
        <taxon>Australaves</taxon>
        <taxon>Passeriformes</taxon>
        <taxon>Cardinalidae</taxon>
        <taxon>Cardinalis</taxon>
    </lineage>
</organism>
<dbReference type="InterPro" id="IPR000719">
    <property type="entry name" value="Prot_kinase_dom"/>
</dbReference>
<comment type="similarity">
    <text evidence="2">Belongs to the protein kinase superfamily. STE Ser/Thr protein kinase family. STE20 subfamily.</text>
</comment>
<protein>
    <recommendedName>
        <fullName evidence="3">non-specific serine/threonine protein kinase</fullName>
        <ecNumber evidence="3">2.7.11.1</ecNumber>
    </recommendedName>
</protein>
<evidence type="ECO:0000256" key="9">
    <source>
        <dbReference type="ARBA" id="ARBA00022840"/>
    </source>
</evidence>
<feature type="domain" description="Protein kinase" evidence="13">
    <location>
        <begin position="1"/>
        <end position="268"/>
    </location>
</feature>
<dbReference type="InterPro" id="IPR024678">
    <property type="entry name" value="Kinase_OSR1/WNK_CCT"/>
</dbReference>
<evidence type="ECO:0000313" key="15">
    <source>
        <dbReference type="Proteomes" id="UP000583740"/>
    </source>
</evidence>
<keyword evidence="9" id="KW-0067">ATP-binding</keyword>
<sequence length="455" mass="50776">GSGATAVVQAALCKPRQERVAIKRINLEKCQTSMDELLKEIQAMSQCNHPNVVTYYTSFVVKDELWLVMKLLSGGSMLDIIKYIVNRGEHKNGVLEEPIIATILKEVLEGLDYLHRNGQIHRDLKAGNILLGEDGSVQIADFGVSAFLATGGDVTRNKVRKTFVGTPCWMAPEVMEQVRGYDFKADMWSFGITAIELATGAAPYHKYPPMKVLMLTLQNDPPTLETGVEDKEMMKKYGKSFRKLISLCLQKDPSKRPTAAELLKCKFFQKAKNREYLIEKLLTRTPNIAQRAKKVRRVPGSSGHLHKTEDGDWEWSDDEMDEKSEEGKAAISQEKSRRLKEEENAESQPAVSEEYSEVPCAVNLVLRLRNSRKELNDIRFEFTPGRDTADGVSQELFSAGLVDGHDVVIVAANLQKIVDDPKALKTLTFKLASGCDGTEIPDEVKLIGFAQLSVS</sequence>
<dbReference type="GO" id="GO:0035556">
    <property type="term" value="P:intracellular signal transduction"/>
    <property type="evidence" value="ECO:0007669"/>
    <property type="project" value="TreeGrafter"/>
</dbReference>
<evidence type="ECO:0000256" key="3">
    <source>
        <dbReference type="ARBA" id="ARBA00012513"/>
    </source>
</evidence>
<dbReference type="InterPro" id="IPR050629">
    <property type="entry name" value="STE20/SPS1-PAK"/>
</dbReference>
<dbReference type="EC" id="2.7.11.1" evidence="3"/>
<dbReference type="EMBL" id="VYXE01022178">
    <property type="protein sequence ID" value="NWT34228.1"/>
    <property type="molecule type" value="Genomic_DNA"/>
</dbReference>
<comment type="catalytic activity">
    <reaction evidence="10">
        <text>L-threonyl-[protein] + ATP = O-phospho-L-threonyl-[protein] + ADP + H(+)</text>
        <dbReference type="Rhea" id="RHEA:46608"/>
        <dbReference type="Rhea" id="RHEA-COMP:11060"/>
        <dbReference type="Rhea" id="RHEA-COMP:11605"/>
        <dbReference type="ChEBI" id="CHEBI:15378"/>
        <dbReference type="ChEBI" id="CHEBI:30013"/>
        <dbReference type="ChEBI" id="CHEBI:30616"/>
        <dbReference type="ChEBI" id="CHEBI:61977"/>
        <dbReference type="ChEBI" id="CHEBI:456216"/>
        <dbReference type="EC" id="2.7.11.1"/>
    </reaction>
</comment>
<dbReference type="Gene3D" id="1.10.510.10">
    <property type="entry name" value="Transferase(Phosphotransferase) domain 1"/>
    <property type="match status" value="1"/>
</dbReference>
<evidence type="ECO:0000256" key="10">
    <source>
        <dbReference type="ARBA" id="ARBA00047899"/>
    </source>
</evidence>
<keyword evidence="7" id="KW-0547">Nucleotide-binding</keyword>
<evidence type="ECO:0000256" key="8">
    <source>
        <dbReference type="ARBA" id="ARBA00022777"/>
    </source>
</evidence>
<keyword evidence="6" id="KW-0808">Transferase</keyword>
<feature type="region of interest" description="Disordered" evidence="12">
    <location>
        <begin position="292"/>
        <end position="352"/>
    </location>
</feature>
<dbReference type="GO" id="GO:0005829">
    <property type="term" value="C:cytosol"/>
    <property type="evidence" value="ECO:0007669"/>
    <property type="project" value="TreeGrafter"/>
</dbReference>
<dbReference type="SUPFAM" id="SSF56112">
    <property type="entry name" value="Protein kinase-like (PK-like)"/>
    <property type="match status" value="1"/>
</dbReference>
<evidence type="ECO:0000256" key="7">
    <source>
        <dbReference type="ARBA" id="ARBA00022741"/>
    </source>
</evidence>
<evidence type="ECO:0000256" key="6">
    <source>
        <dbReference type="ARBA" id="ARBA00022679"/>
    </source>
</evidence>
<feature type="compositionally biased region" description="Acidic residues" evidence="12">
    <location>
        <begin position="311"/>
        <end position="324"/>
    </location>
</feature>
<keyword evidence="4" id="KW-0963">Cytoplasm</keyword>
<dbReference type="PANTHER" id="PTHR48012:SF14">
    <property type="entry name" value="STE20_SPS1-RELATED PROLINE-ALANINE-RICH PROTEIN KINASE"/>
    <property type="match status" value="1"/>
</dbReference>
<dbReference type="InterPro" id="IPR011009">
    <property type="entry name" value="Kinase-like_dom_sf"/>
</dbReference>
<dbReference type="Proteomes" id="UP000583740">
    <property type="component" value="Unassembled WGS sequence"/>
</dbReference>
<keyword evidence="5" id="KW-0723">Serine/threonine-protein kinase</keyword>
<evidence type="ECO:0000313" key="14">
    <source>
        <dbReference type="EMBL" id="NWT34228.1"/>
    </source>
</evidence>
<dbReference type="GO" id="GO:0010820">
    <property type="term" value="P:positive regulation of T cell chemotaxis"/>
    <property type="evidence" value="ECO:0007669"/>
    <property type="project" value="TreeGrafter"/>
</dbReference>
<evidence type="ECO:0000259" key="13">
    <source>
        <dbReference type="PROSITE" id="PS50011"/>
    </source>
</evidence>